<gene>
    <name evidence="1" type="ORF">UFOVP55_49</name>
</gene>
<reference evidence="1" key="1">
    <citation type="submission" date="2020-04" db="EMBL/GenBank/DDBJ databases">
        <authorList>
            <person name="Chiriac C."/>
            <person name="Salcher M."/>
            <person name="Ghai R."/>
            <person name="Kavagutti S V."/>
        </authorList>
    </citation>
    <scope>NUCLEOTIDE SEQUENCE</scope>
</reference>
<sequence>MMKGSPRYPYTPRWTITKQAALAEALQRLYEEFPLRPGWNQTSQAKCRIEALRFIKIGIIEEVPRKAREGGVPEDRVKVIIALLE</sequence>
<accession>A0A6J5KRB4</accession>
<name>A0A6J5KRB4_9CAUD</name>
<proteinExistence type="predicted"/>
<organism evidence="1">
    <name type="scientific">uncultured Caudovirales phage</name>
    <dbReference type="NCBI Taxonomy" id="2100421"/>
    <lineage>
        <taxon>Viruses</taxon>
        <taxon>Duplodnaviria</taxon>
        <taxon>Heunggongvirae</taxon>
        <taxon>Uroviricota</taxon>
        <taxon>Caudoviricetes</taxon>
        <taxon>Peduoviridae</taxon>
        <taxon>Maltschvirus</taxon>
        <taxon>Maltschvirus maltsch</taxon>
    </lineage>
</organism>
<evidence type="ECO:0000313" key="1">
    <source>
        <dbReference type="EMBL" id="CAB4125024.1"/>
    </source>
</evidence>
<protein>
    <submittedName>
        <fullName evidence="1">Uncharacterized protein</fullName>
    </submittedName>
</protein>
<dbReference type="EMBL" id="LR796185">
    <property type="protein sequence ID" value="CAB4125024.1"/>
    <property type="molecule type" value="Genomic_DNA"/>
</dbReference>